<reference evidence="13 14" key="1">
    <citation type="submission" date="2024-07" db="EMBL/GenBank/DDBJ databases">
        <title>Chromosome-level genome assembly of the water stick insect Ranatra chinensis (Heteroptera: Nepidae).</title>
        <authorList>
            <person name="Liu X."/>
        </authorList>
    </citation>
    <scope>NUCLEOTIDE SEQUENCE [LARGE SCALE GENOMIC DNA]</scope>
    <source>
        <strain evidence="13">Cailab_2021Rc</strain>
        <tissue evidence="13">Muscle</tissue>
    </source>
</reference>
<evidence type="ECO:0000313" key="13">
    <source>
        <dbReference type="EMBL" id="KAL1131349.1"/>
    </source>
</evidence>
<feature type="domain" description="Glycosyltransferase subfamily 4-like N-terminal" evidence="12">
    <location>
        <begin position="16"/>
        <end position="190"/>
    </location>
</feature>
<dbReference type="GO" id="GO:0005789">
    <property type="term" value="C:endoplasmic reticulum membrane"/>
    <property type="evidence" value="ECO:0007669"/>
    <property type="project" value="UniProtKB-SubCell"/>
</dbReference>
<name>A0ABD0YJI6_9HEMI</name>
<dbReference type="InterPro" id="IPR027054">
    <property type="entry name" value="ALG2"/>
</dbReference>
<dbReference type="FunFam" id="3.40.50.2000:FF:000210">
    <property type="entry name" value="Alpha-1,3/1,6-mannosyltransferase ALG2"/>
    <property type="match status" value="1"/>
</dbReference>
<evidence type="ECO:0000256" key="4">
    <source>
        <dbReference type="ARBA" id="ARBA00022692"/>
    </source>
</evidence>
<keyword evidence="14" id="KW-1185">Reference proteome</keyword>
<evidence type="ECO:0000256" key="10">
    <source>
        <dbReference type="RuleBase" id="RU367136"/>
    </source>
</evidence>
<dbReference type="GO" id="GO:0004378">
    <property type="term" value="F:GDP-Man:Man(1)GlcNAc(2)-PP-Dol alpha-1,3-mannosyltransferase activity"/>
    <property type="evidence" value="ECO:0007669"/>
    <property type="project" value="UniProtKB-UniRule"/>
</dbReference>
<comment type="function">
    <text evidence="10">Mannosylates Man(2)GlcNAc(2)-dolichol diphosphate and Man(1)GlcNAc(2)-dolichol diphosphate to form Man(3)GlcNAc(2)-dolichol diphosphate.</text>
</comment>
<comment type="pathway">
    <text evidence="1 10">Protein modification; protein glycosylation.</text>
</comment>
<evidence type="ECO:0000256" key="8">
    <source>
        <dbReference type="ARBA" id="ARBA00045103"/>
    </source>
</evidence>
<gene>
    <name evidence="13" type="ORF">AAG570_010967</name>
</gene>
<accession>A0ABD0YJI6</accession>
<dbReference type="CDD" id="cd03805">
    <property type="entry name" value="GT4_ALG2-like"/>
    <property type="match status" value="1"/>
</dbReference>
<dbReference type="PANTHER" id="PTHR45918:SF1">
    <property type="entry name" value="ALPHA-1,3_1,6-MANNOSYLTRANSFERASE ALG2"/>
    <property type="match status" value="1"/>
</dbReference>
<dbReference type="Proteomes" id="UP001558652">
    <property type="component" value="Unassembled WGS sequence"/>
</dbReference>
<evidence type="ECO:0000256" key="5">
    <source>
        <dbReference type="ARBA" id="ARBA00022824"/>
    </source>
</evidence>
<evidence type="ECO:0000256" key="9">
    <source>
        <dbReference type="ARBA" id="ARBA00045104"/>
    </source>
</evidence>
<evidence type="ECO:0000256" key="7">
    <source>
        <dbReference type="ARBA" id="ARBA00023136"/>
    </source>
</evidence>
<dbReference type="GO" id="GO:0102704">
    <property type="term" value="F:GDP-Man:Man(2)GlcNAc(2)-PP-Dol alpha-1,6-mannosyltransferase activity"/>
    <property type="evidence" value="ECO:0007669"/>
    <property type="project" value="UniProtKB-UniRule"/>
</dbReference>
<keyword evidence="2 10" id="KW-0328">Glycosyltransferase</keyword>
<keyword evidence="6" id="KW-1133">Transmembrane helix</keyword>
<evidence type="ECO:0000313" key="14">
    <source>
        <dbReference type="Proteomes" id="UP001558652"/>
    </source>
</evidence>
<dbReference type="Gene3D" id="3.40.50.2000">
    <property type="entry name" value="Glycogen Phosphorylase B"/>
    <property type="match status" value="2"/>
</dbReference>
<evidence type="ECO:0000259" key="12">
    <source>
        <dbReference type="Pfam" id="PF13439"/>
    </source>
</evidence>
<keyword evidence="7" id="KW-0472">Membrane</keyword>
<sequence length="406" mass="45791">MAKSKVVFLHPDLGLGGAERLAVDAALALKGGGYQVSFVTSHHNRDHCFSETVDGTLPVTVVGDWLPRSIFGKFYALCAYVRMIYSALYIVLFLKPDLVFCDLVSACVPILRLSGCKVLFYCHFPDRLLSKKGGFLKHIYRIPLDWIEEFTTDRADVILVNSKFTRYVFKDTFRGIKKTPAVLYPSINTKFFDDAEIQSLDFLEPALPRGSFVFLSINRYERKKHVELAINAFGNLKSLVSAEIWNNVRLIIGGGYDRRVVENIEYYSELQNIASELELADKVYFLKSPSDLQKVALLRSCNVVVYTPPNEHFGIVPLEAMYHKKPVIAVKSGGPTETILDLKTGYLSDFDSTEFAKAMAKVVLDNKVVEQMGEAGYKRFCEMFSFEAFSKQLNSIVTNMVQTHST</sequence>
<dbReference type="Pfam" id="PF00534">
    <property type="entry name" value="Glycos_transf_1"/>
    <property type="match status" value="1"/>
</dbReference>
<proteinExistence type="inferred from homology"/>
<comment type="catalytic activity">
    <reaction evidence="9 10">
        <text>an alpha-D-Man-(1-&gt;3)-beta-D-Man-(1-&gt;4)-beta-D-GlcNAc-(1-&gt;4)-alpha-D-GlcNAc-diphospho-di-trans,poly-cis-dolichol + GDP-alpha-D-mannose = an alpha-D-Man-(1-&gt;3)-[alpha-D-Man-(1-&gt;6)]-beta-D-Man-(1-&gt;4)-beta-D-GlcNAc-(1-&gt;4)-alpha-D-GlcNAc-diphospho-di-trans,poly-cis-dolichol + GDP + H(+)</text>
        <dbReference type="Rhea" id="RHEA:29519"/>
        <dbReference type="Rhea" id="RHEA-COMP:19513"/>
        <dbReference type="Rhea" id="RHEA-COMP:19515"/>
        <dbReference type="ChEBI" id="CHEBI:15378"/>
        <dbReference type="ChEBI" id="CHEBI:57527"/>
        <dbReference type="ChEBI" id="CHEBI:58189"/>
        <dbReference type="ChEBI" id="CHEBI:132510"/>
        <dbReference type="ChEBI" id="CHEBI:132511"/>
        <dbReference type="EC" id="2.4.1.257"/>
    </reaction>
    <physiologicalReaction direction="left-to-right" evidence="9 10">
        <dbReference type="Rhea" id="RHEA:29520"/>
    </physiologicalReaction>
</comment>
<protein>
    <recommendedName>
        <fullName evidence="10">Alpha-1,3/1,6-mannosyltransferase ALG2</fullName>
        <ecNumber evidence="10">2.4.1.132</ecNumber>
        <ecNumber evidence="10">2.4.1.257</ecNumber>
    </recommendedName>
    <alternativeName>
        <fullName evidence="10">GDP-Man:Man(1)GlcNAc(2)-PP-Dol alpha-1,3-mannosyltransferase</fullName>
    </alternativeName>
</protein>
<keyword evidence="3 10" id="KW-0808">Transferase</keyword>
<dbReference type="SUPFAM" id="SSF53756">
    <property type="entry name" value="UDP-Glycosyltransferase/glycogen phosphorylase"/>
    <property type="match status" value="1"/>
</dbReference>
<organism evidence="13 14">
    <name type="scientific">Ranatra chinensis</name>
    <dbReference type="NCBI Taxonomy" id="642074"/>
    <lineage>
        <taxon>Eukaryota</taxon>
        <taxon>Metazoa</taxon>
        <taxon>Ecdysozoa</taxon>
        <taxon>Arthropoda</taxon>
        <taxon>Hexapoda</taxon>
        <taxon>Insecta</taxon>
        <taxon>Pterygota</taxon>
        <taxon>Neoptera</taxon>
        <taxon>Paraneoptera</taxon>
        <taxon>Hemiptera</taxon>
        <taxon>Heteroptera</taxon>
        <taxon>Panheteroptera</taxon>
        <taxon>Nepomorpha</taxon>
        <taxon>Nepidae</taxon>
        <taxon>Ranatrinae</taxon>
        <taxon>Ranatra</taxon>
    </lineage>
</organism>
<comment type="subcellular location">
    <subcellularLocation>
        <location evidence="10">Endoplasmic reticulum membrane</location>
        <topology evidence="10">Single-pass membrane protein</topology>
    </subcellularLocation>
</comment>
<comment type="catalytic activity">
    <reaction evidence="8 10">
        <text>a beta-D-Man-(1-&gt;4)-beta-D-GlcNAc-(1-&gt;4)-alpha-D-GlcNAc-diphospho-di-trans,poly-cis-dolichol + GDP-alpha-D-mannose = an alpha-D-Man-(1-&gt;3)-beta-D-Man-(1-&gt;4)-beta-D-GlcNAc-(1-&gt;4)-alpha-D-GlcNAc-diphospho-di-trans,poly-cis-dolichol + GDP + H(+)</text>
        <dbReference type="Rhea" id="RHEA:29515"/>
        <dbReference type="Rhea" id="RHEA-COMP:19511"/>
        <dbReference type="Rhea" id="RHEA-COMP:19513"/>
        <dbReference type="ChEBI" id="CHEBI:15378"/>
        <dbReference type="ChEBI" id="CHEBI:57527"/>
        <dbReference type="ChEBI" id="CHEBI:58189"/>
        <dbReference type="ChEBI" id="CHEBI:58472"/>
        <dbReference type="ChEBI" id="CHEBI:132510"/>
        <dbReference type="EC" id="2.4.1.132"/>
    </reaction>
    <physiologicalReaction direction="left-to-right" evidence="8 10">
        <dbReference type="Rhea" id="RHEA:29516"/>
    </physiologicalReaction>
</comment>
<keyword evidence="5" id="KW-0256">Endoplasmic reticulum</keyword>
<dbReference type="AlphaFoldDB" id="A0ABD0YJI6"/>
<dbReference type="EC" id="2.4.1.132" evidence="10"/>
<evidence type="ECO:0000256" key="3">
    <source>
        <dbReference type="ARBA" id="ARBA00022679"/>
    </source>
</evidence>
<dbReference type="PANTHER" id="PTHR45918">
    <property type="entry name" value="ALPHA-1,3/1,6-MANNOSYLTRANSFERASE ALG2"/>
    <property type="match status" value="1"/>
</dbReference>
<evidence type="ECO:0000256" key="2">
    <source>
        <dbReference type="ARBA" id="ARBA00022676"/>
    </source>
</evidence>
<feature type="domain" description="Glycosyl transferase family 1" evidence="11">
    <location>
        <begin position="207"/>
        <end position="379"/>
    </location>
</feature>
<dbReference type="InterPro" id="IPR028098">
    <property type="entry name" value="Glyco_trans_4-like_N"/>
</dbReference>
<keyword evidence="4" id="KW-0812">Transmembrane</keyword>
<dbReference type="Pfam" id="PF13439">
    <property type="entry name" value="Glyco_transf_4"/>
    <property type="match status" value="1"/>
</dbReference>
<comment type="caution">
    <text evidence="13">The sequence shown here is derived from an EMBL/GenBank/DDBJ whole genome shotgun (WGS) entry which is preliminary data.</text>
</comment>
<dbReference type="EMBL" id="JBFDAA010000006">
    <property type="protein sequence ID" value="KAL1131349.1"/>
    <property type="molecule type" value="Genomic_DNA"/>
</dbReference>
<comment type="similarity">
    <text evidence="10">Belongs to the glycosyltransferase group 1 family.</text>
</comment>
<evidence type="ECO:0000256" key="6">
    <source>
        <dbReference type="ARBA" id="ARBA00022989"/>
    </source>
</evidence>
<dbReference type="InterPro" id="IPR001296">
    <property type="entry name" value="Glyco_trans_1"/>
</dbReference>
<evidence type="ECO:0000259" key="11">
    <source>
        <dbReference type="Pfam" id="PF00534"/>
    </source>
</evidence>
<evidence type="ECO:0000256" key="1">
    <source>
        <dbReference type="ARBA" id="ARBA00004922"/>
    </source>
</evidence>
<dbReference type="EC" id="2.4.1.257" evidence="10"/>